<reference evidence="10 11" key="1">
    <citation type="submission" date="2016-10" db="EMBL/GenBank/DDBJ databases">
        <authorList>
            <person name="de Groot N.N."/>
        </authorList>
    </citation>
    <scope>NUCLEOTIDE SEQUENCE [LARGE SCALE GENOMIC DNA]</scope>
    <source>
        <strain evidence="10 11">CGMCC 1.10228</strain>
    </source>
</reference>
<dbReference type="InterPro" id="IPR016098">
    <property type="entry name" value="CAP/MinC_C"/>
</dbReference>
<evidence type="ECO:0000256" key="4">
    <source>
        <dbReference type="ARBA" id="ARBA00023306"/>
    </source>
</evidence>
<comment type="similarity">
    <text evidence="1 6">Belongs to the MinC family.</text>
</comment>
<gene>
    <name evidence="6" type="primary">minC</name>
    <name evidence="10" type="ORF">SAMN04488136_107145</name>
</gene>
<dbReference type="SUPFAM" id="SSF63848">
    <property type="entry name" value="Cell-division inhibitor MinC, C-terminal domain"/>
    <property type="match status" value="1"/>
</dbReference>
<keyword evidence="2 6" id="KW-0132">Cell division</keyword>
<dbReference type="NCBIfam" id="TIGR01222">
    <property type="entry name" value="minC"/>
    <property type="match status" value="1"/>
</dbReference>
<dbReference type="PANTHER" id="PTHR34108">
    <property type="entry name" value="SEPTUM SITE-DETERMINING PROTEIN MINC"/>
    <property type="match status" value="1"/>
</dbReference>
<dbReference type="EMBL" id="FNDD01000007">
    <property type="protein sequence ID" value="SDH06832.1"/>
    <property type="molecule type" value="Genomic_DNA"/>
</dbReference>
<evidence type="ECO:0000259" key="8">
    <source>
        <dbReference type="Pfam" id="PF03775"/>
    </source>
</evidence>
<organism evidence="10 11">
    <name type="scientific">Vibrio xiamenensis</name>
    <dbReference type="NCBI Taxonomy" id="861298"/>
    <lineage>
        <taxon>Bacteria</taxon>
        <taxon>Pseudomonadati</taxon>
        <taxon>Pseudomonadota</taxon>
        <taxon>Gammaproteobacteria</taxon>
        <taxon>Vibrionales</taxon>
        <taxon>Vibrionaceae</taxon>
        <taxon>Vibrio</taxon>
    </lineage>
</organism>
<keyword evidence="4 6" id="KW-0131">Cell cycle</keyword>
<comment type="subunit">
    <text evidence="6">Interacts with MinD and FtsZ.</text>
</comment>
<dbReference type="GO" id="GO:0000917">
    <property type="term" value="P:division septum assembly"/>
    <property type="evidence" value="ECO:0007669"/>
    <property type="project" value="UniProtKB-KW"/>
</dbReference>
<evidence type="ECO:0000313" key="10">
    <source>
        <dbReference type="EMBL" id="SDH06832.1"/>
    </source>
</evidence>
<dbReference type="Pfam" id="PF03775">
    <property type="entry name" value="MinC_C"/>
    <property type="match status" value="1"/>
</dbReference>
<evidence type="ECO:0000256" key="3">
    <source>
        <dbReference type="ARBA" id="ARBA00023210"/>
    </source>
</evidence>
<evidence type="ECO:0000256" key="1">
    <source>
        <dbReference type="ARBA" id="ARBA00006291"/>
    </source>
</evidence>
<dbReference type="InterPro" id="IPR005526">
    <property type="entry name" value="Septum_form_inhib_MinC_C"/>
</dbReference>
<dbReference type="Gene3D" id="3.30.70.260">
    <property type="match status" value="1"/>
</dbReference>
<dbReference type="InterPro" id="IPR036145">
    <property type="entry name" value="MinC_C_sf"/>
</dbReference>
<dbReference type="GO" id="GO:0051302">
    <property type="term" value="P:regulation of cell division"/>
    <property type="evidence" value="ECO:0007669"/>
    <property type="project" value="InterPro"/>
</dbReference>
<dbReference type="InterPro" id="IPR013033">
    <property type="entry name" value="MinC"/>
</dbReference>
<feature type="region of interest" description="Disordered" evidence="7">
    <location>
        <begin position="107"/>
        <end position="145"/>
    </location>
</feature>
<evidence type="ECO:0000256" key="6">
    <source>
        <dbReference type="HAMAP-Rule" id="MF_00267"/>
    </source>
</evidence>
<dbReference type="Gene3D" id="2.160.20.70">
    <property type="match status" value="1"/>
</dbReference>
<accession>A0A1G7ZDK8</accession>
<dbReference type="STRING" id="861298.SAMN04488136_107145"/>
<dbReference type="GO" id="GO:0000902">
    <property type="term" value="P:cell morphogenesis"/>
    <property type="evidence" value="ECO:0007669"/>
    <property type="project" value="InterPro"/>
</dbReference>
<keyword evidence="11" id="KW-1185">Reference proteome</keyword>
<feature type="domain" description="Septum formation inhibitor MinC N-terminal" evidence="9">
    <location>
        <begin position="6"/>
        <end position="74"/>
    </location>
</feature>
<keyword evidence="3 6" id="KW-0717">Septation</keyword>
<dbReference type="OrthoDB" id="9794530at2"/>
<evidence type="ECO:0000256" key="5">
    <source>
        <dbReference type="ARBA" id="ARBA00025606"/>
    </source>
</evidence>
<dbReference type="RefSeq" id="WP_093272002.1">
    <property type="nucleotide sequence ID" value="NZ_FNDD01000007.1"/>
</dbReference>
<dbReference type="PANTHER" id="PTHR34108:SF1">
    <property type="entry name" value="SEPTUM SITE-DETERMINING PROTEIN MINC"/>
    <property type="match status" value="1"/>
</dbReference>
<name>A0A1G7ZDK8_9VIBR</name>
<comment type="function">
    <text evidence="5 6">Cell division inhibitor that blocks the formation of polar Z ring septums. Rapidly oscillates between the poles of the cell to destabilize FtsZ filaments that have formed before they mature into polar Z rings. Prevents FtsZ polymerization.</text>
</comment>
<dbReference type="Pfam" id="PF05209">
    <property type="entry name" value="MinC_N"/>
    <property type="match status" value="1"/>
</dbReference>
<dbReference type="GO" id="GO:1901891">
    <property type="term" value="P:regulation of cell septum assembly"/>
    <property type="evidence" value="ECO:0007669"/>
    <property type="project" value="InterPro"/>
</dbReference>
<evidence type="ECO:0000256" key="2">
    <source>
        <dbReference type="ARBA" id="ARBA00022618"/>
    </source>
</evidence>
<dbReference type="HAMAP" id="MF_00267">
    <property type="entry name" value="MinC"/>
    <property type="match status" value="1"/>
</dbReference>
<feature type="domain" description="Septum formation inhibitor MinC C-terminal" evidence="8">
    <location>
        <begin position="148"/>
        <end position="248"/>
    </location>
</feature>
<evidence type="ECO:0000313" key="11">
    <source>
        <dbReference type="Proteomes" id="UP000198854"/>
    </source>
</evidence>
<sequence length="253" mass="26861">MSRTPDLKGSSFTLSVLHLSDNNVEQAIHFLQEKVDQAPAFFASAPVVINIDKVTNDVDFKKLKKGIQQTGMIPVGISGSKDKRLQSLASEAGFAIMSASKPVAASKSVSTDKPASASKPAATNKVEPSQQAAPSAPPAPSNFVPTKVIRTPVRSGQQIYAKDGDLVILNHVSEGAEVIADGSIHIYGALRGRAIAGASGNKDAVIACSQLHAELMSIAGHYWLTEQFAPELWQKNVVLSLHDDSLKLELLTI</sequence>
<proteinExistence type="inferred from homology"/>
<evidence type="ECO:0000259" key="9">
    <source>
        <dbReference type="Pfam" id="PF05209"/>
    </source>
</evidence>
<dbReference type="AlphaFoldDB" id="A0A1G7ZDK8"/>
<dbReference type="InterPro" id="IPR007874">
    <property type="entry name" value="MinC_N"/>
</dbReference>
<dbReference type="Proteomes" id="UP000198854">
    <property type="component" value="Unassembled WGS sequence"/>
</dbReference>
<evidence type="ECO:0000256" key="7">
    <source>
        <dbReference type="SAM" id="MobiDB-lite"/>
    </source>
</evidence>
<protein>
    <recommendedName>
        <fullName evidence="6">Probable septum site-determining protein MinC</fullName>
    </recommendedName>
</protein>